<evidence type="ECO:0000313" key="1">
    <source>
        <dbReference type="EMBL" id="KKM90661.1"/>
    </source>
</evidence>
<sequence length="146" mass="16191">MFLQALKVMTCMPDNSAMTESDETTFWQRLGEAMLENDLKHTQTAAGALINSKGNTAAKKWQDGGYPSMTNSIAIALKLSICVEWLLTGRGSKYPINGPLNETEFRVLMTLRTSDESQRHVRLLHDEVEANHAAPHTNDARNTGNT</sequence>
<gene>
    <name evidence="1" type="ORF">LCGC14_1236410</name>
</gene>
<reference evidence="1" key="1">
    <citation type="journal article" date="2015" name="Nature">
        <title>Complex archaea that bridge the gap between prokaryotes and eukaryotes.</title>
        <authorList>
            <person name="Spang A."/>
            <person name="Saw J.H."/>
            <person name="Jorgensen S.L."/>
            <person name="Zaremba-Niedzwiedzka K."/>
            <person name="Martijn J."/>
            <person name="Lind A.E."/>
            <person name="van Eijk R."/>
            <person name="Schleper C."/>
            <person name="Guy L."/>
            <person name="Ettema T.J."/>
        </authorList>
    </citation>
    <scope>NUCLEOTIDE SEQUENCE</scope>
</reference>
<name>A0A0F9LU81_9ZZZZ</name>
<dbReference type="EMBL" id="LAZR01006644">
    <property type="protein sequence ID" value="KKM90661.1"/>
    <property type="molecule type" value="Genomic_DNA"/>
</dbReference>
<comment type="caution">
    <text evidence="1">The sequence shown here is derived from an EMBL/GenBank/DDBJ whole genome shotgun (WGS) entry which is preliminary data.</text>
</comment>
<dbReference type="AlphaFoldDB" id="A0A0F9LU81"/>
<proteinExistence type="predicted"/>
<organism evidence="1">
    <name type="scientific">marine sediment metagenome</name>
    <dbReference type="NCBI Taxonomy" id="412755"/>
    <lineage>
        <taxon>unclassified sequences</taxon>
        <taxon>metagenomes</taxon>
        <taxon>ecological metagenomes</taxon>
    </lineage>
</organism>
<accession>A0A0F9LU81</accession>
<protein>
    <submittedName>
        <fullName evidence="1">Uncharacterized protein</fullName>
    </submittedName>
</protein>